<feature type="region of interest" description="Disordered" evidence="1">
    <location>
        <begin position="97"/>
        <end position="152"/>
    </location>
</feature>
<proteinExistence type="predicted"/>
<reference evidence="3" key="2">
    <citation type="submission" date="2010-04" db="EMBL/GenBank/DDBJ databases">
        <authorList>
            <person name="Buell R."/>
            <person name="Hamilton J."/>
            <person name="Hostetler J."/>
        </authorList>
    </citation>
    <scope>NUCLEOTIDE SEQUENCE [LARGE SCALE GENOMIC DNA]</scope>
    <source>
        <strain evidence="3">DAOM:BR144</strain>
    </source>
</reference>
<evidence type="ECO:0000313" key="3">
    <source>
        <dbReference type="Proteomes" id="UP000019132"/>
    </source>
</evidence>
<dbReference type="Proteomes" id="UP000019132">
    <property type="component" value="Unassembled WGS sequence"/>
</dbReference>
<dbReference type="EMBL" id="GL376620">
    <property type="status" value="NOT_ANNOTATED_CDS"/>
    <property type="molecule type" value="Genomic_DNA"/>
</dbReference>
<dbReference type="HOGENOM" id="CLU_409679_0_0_1"/>
<dbReference type="EnsemblProtists" id="PYU1_T000826">
    <property type="protein sequence ID" value="PYU1_T000826"/>
    <property type="gene ID" value="PYU1_G000826"/>
</dbReference>
<dbReference type="eggNOG" id="ENOG502QX19">
    <property type="taxonomic scope" value="Eukaryota"/>
</dbReference>
<feature type="compositionally biased region" description="Acidic residues" evidence="1">
    <location>
        <begin position="467"/>
        <end position="478"/>
    </location>
</feature>
<dbReference type="AlphaFoldDB" id="K3W785"/>
<keyword evidence="3" id="KW-1185">Reference proteome</keyword>
<evidence type="ECO:0000313" key="2">
    <source>
        <dbReference type="EnsemblProtists" id="PYU1_T000826"/>
    </source>
</evidence>
<name>K3W785_GLOUD</name>
<evidence type="ECO:0008006" key="4">
    <source>
        <dbReference type="Google" id="ProtNLM"/>
    </source>
</evidence>
<dbReference type="InParanoid" id="K3W785"/>
<sequence>MTWSFRLRGPKGKAAALDIQPEDKMQSFCDRAIKQLGLPKKTKKLAFRSGFPPRVVEYDPNAQVQSVFARNDTVVVEIASADGNSPAPAIIQAPPAAATARRAPSRAAAAPKKTAAPKQGIHTLSGSGKVKAATGSTTKRKDRGEGFRLGNTIDGDDAAVTAAAADTNEDNTASPQQYKRVRNINLSSKDEIGISLANAVSGVSNDRAAKFFRTATRTAVDYQYEMALANARLNAALSNNFTIQVVAGTRRIGNSEDGDNDHASADMKVTFKESPRKWKEEVVAMLQPTELQAILKYVLLSGGETGKEMLKPFNMAQCSPSVARLYRGDVAAGLAELVPDEDWSYLDTRTRALSTKAIEAKANEEHWRLWKRQGYVDKQQQPRSTRATASDNDEAAATTTYSTRDASRVNRPMTQKGSDKMTIQRALREAMACAAVSRFEVAAQTADVVSALTQESNISQDKREADDKENEEDDEDVEPTTTVYCDACNKARILSLDEAKQVDVEMDRWTCAKLVGIGRDGGCDALDDEIEQIAGKTIGNLLQKAHVRTRKELANASSQKVLRSLVNPTEASSATLKEKLSAMIDEARLDEVNDLMGEIVGDSDLVGLLELQKLGTPADLVTTPVDLIYAAVRGDEHDEVTMAMVESWQAQAKKSVEESAWLGEWRTL</sequence>
<feature type="compositionally biased region" description="Polar residues" evidence="1">
    <location>
        <begin position="378"/>
        <end position="390"/>
    </location>
</feature>
<dbReference type="VEuPathDB" id="FungiDB:PYU1_G000826"/>
<feature type="region of interest" description="Disordered" evidence="1">
    <location>
        <begin position="455"/>
        <end position="479"/>
    </location>
</feature>
<evidence type="ECO:0000256" key="1">
    <source>
        <dbReference type="SAM" id="MobiDB-lite"/>
    </source>
</evidence>
<feature type="compositionally biased region" description="Low complexity" evidence="1">
    <location>
        <begin position="97"/>
        <end position="119"/>
    </location>
</feature>
<dbReference type="OMA" id="KWKEETV"/>
<organism evidence="2 3">
    <name type="scientific">Globisporangium ultimum (strain ATCC 200006 / CBS 805.95 / DAOM BR144)</name>
    <name type="common">Pythium ultimum</name>
    <dbReference type="NCBI Taxonomy" id="431595"/>
    <lineage>
        <taxon>Eukaryota</taxon>
        <taxon>Sar</taxon>
        <taxon>Stramenopiles</taxon>
        <taxon>Oomycota</taxon>
        <taxon>Peronosporomycetes</taxon>
        <taxon>Pythiales</taxon>
        <taxon>Pythiaceae</taxon>
        <taxon>Globisporangium</taxon>
    </lineage>
</organism>
<accession>K3W785</accession>
<protein>
    <recommendedName>
        <fullName evidence="4">CW-type domain-containing protein</fullName>
    </recommendedName>
</protein>
<reference evidence="3" key="1">
    <citation type="journal article" date="2010" name="Genome Biol.">
        <title>Genome sequence of the necrotrophic plant pathogen Pythium ultimum reveals original pathogenicity mechanisms and effector repertoire.</title>
        <authorList>
            <person name="Levesque C.A."/>
            <person name="Brouwer H."/>
            <person name="Cano L."/>
            <person name="Hamilton J.P."/>
            <person name="Holt C."/>
            <person name="Huitema E."/>
            <person name="Raffaele S."/>
            <person name="Robideau G.P."/>
            <person name="Thines M."/>
            <person name="Win J."/>
            <person name="Zerillo M.M."/>
            <person name="Beakes G.W."/>
            <person name="Boore J.L."/>
            <person name="Busam D."/>
            <person name="Dumas B."/>
            <person name="Ferriera S."/>
            <person name="Fuerstenberg S.I."/>
            <person name="Gachon C.M."/>
            <person name="Gaulin E."/>
            <person name="Govers F."/>
            <person name="Grenville-Briggs L."/>
            <person name="Horner N."/>
            <person name="Hostetler J."/>
            <person name="Jiang R.H."/>
            <person name="Johnson J."/>
            <person name="Krajaejun T."/>
            <person name="Lin H."/>
            <person name="Meijer H.J."/>
            <person name="Moore B."/>
            <person name="Morris P."/>
            <person name="Phuntmart V."/>
            <person name="Puiu D."/>
            <person name="Shetty J."/>
            <person name="Stajich J.E."/>
            <person name="Tripathy S."/>
            <person name="Wawra S."/>
            <person name="van West P."/>
            <person name="Whitty B.R."/>
            <person name="Coutinho P.M."/>
            <person name="Henrissat B."/>
            <person name="Martin F."/>
            <person name="Thomas P.D."/>
            <person name="Tyler B.M."/>
            <person name="De Vries R.P."/>
            <person name="Kamoun S."/>
            <person name="Yandell M."/>
            <person name="Tisserat N."/>
            <person name="Buell C.R."/>
        </authorList>
    </citation>
    <scope>NUCLEOTIDE SEQUENCE</scope>
    <source>
        <strain evidence="3">DAOM:BR144</strain>
    </source>
</reference>
<feature type="region of interest" description="Disordered" evidence="1">
    <location>
        <begin position="376"/>
        <end position="420"/>
    </location>
</feature>
<reference evidence="2" key="3">
    <citation type="submission" date="2015-02" db="UniProtKB">
        <authorList>
            <consortium name="EnsemblProtists"/>
        </authorList>
    </citation>
    <scope>IDENTIFICATION</scope>
    <source>
        <strain evidence="2">DAOM BR144</strain>
    </source>
</reference>